<proteinExistence type="predicted"/>
<name>A0A077Q1M6_XENBV</name>
<organism evidence="2">
    <name type="scientific">Xenorhabdus bovienii str. kraussei Becker Underwood</name>
    <dbReference type="NCBI Taxonomy" id="1398204"/>
    <lineage>
        <taxon>Bacteria</taxon>
        <taxon>Pseudomonadati</taxon>
        <taxon>Pseudomonadota</taxon>
        <taxon>Gammaproteobacteria</taxon>
        <taxon>Enterobacterales</taxon>
        <taxon>Morganellaceae</taxon>
        <taxon>Xenorhabdus</taxon>
    </lineage>
</organism>
<dbReference type="Gene3D" id="3.20.20.150">
    <property type="entry name" value="Divalent-metal-dependent TIM barrel enzymes"/>
    <property type="match status" value="1"/>
</dbReference>
<gene>
    <name evidence="2" type="ORF">XBKB1_980009</name>
</gene>
<reference evidence="2" key="1">
    <citation type="submission" date="2013-07" db="EMBL/GenBank/DDBJ databases">
        <title>Sub-species coevolution in mutualistic symbiosis.</title>
        <authorList>
            <person name="Murfin K."/>
            <person name="Klassen J."/>
            <person name="Lee M."/>
            <person name="Forst S."/>
            <person name="Stock P."/>
            <person name="Goodrich-Blair H."/>
        </authorList>
    </citation>
    <scope>NUCLEOTIDE SEQUENCE [LARGE SCALE GENOMIC DNA]</scope>
    <source>
        <strain evidence="2">Kraussei Becker Underwood</strain>
    </source>
</reference>
<protein>
    <submittedName>
        <fullName evidence="2">Xylose isomerase domain protein TIM barrel</fullName>
    </submittedName>
</protein>
<dbReference type="InterPro" id="IPR036237">
    <property type="entry name" value="Xyl_isomerase-like_sf"/>
</dbReference>
<dbReference type="GO" id="GO:0016853">
    <property type="term" value="F:isomerase activity"/>
    <property type="evidence" value="ECO:0007669"/>
    <property type="project" value="UniProtKB-KW"/>
</dbReference>
<accession>A0A077Q1M6</accession>
<keyword evidence="2" id="KW-0413">Isomerase</keyword>
<evidence type="ECO:0000259" key="1">
    <source>
        <dbReference type="Pfam" id="PF01261"/>
    </source>
</evidence>
<dbReference type="AlphaFoldDB" id="A0A077Q1M6"/>
<dbReference type="PANTHER" id="PTHR12110:SF48">
    <property type="entry name" value="BLL3656 PROTEIN"/>
    <property type="match status" value="1"/>
</dbReference>
<dbReference type="InterPro" id="IPR013022">
    <property type="entry name" value="Xyl_isomerase-like_TIM-brl"/>
</dbReference>
<dbReference type="Proteomes" id="UP000028493">
    <property type="component" value="Unassembled WGS sequence"/>
</dbReference>
<dbReference type="SUPFAM" id="SSF51658">
    <property type="entry name" value="Xylose isomerase-like"/>
    <property type="match status" value="1"/>
</dbReference>
<sequence length="296" mass="32867">MIINHPELLASYWTIAGDIYPLGPNEISPFSFADRIEAAANAGFKGVGLLHNDVMSTVDKIGYAEMVRVLEHNDIKHIHLEYLVDWYSNGDKRRNSDKVRHELLVASQELGVSIIKIGPGIGEETADIDTMSEEFYKLSRQATEHGASIALEIAPYSNVHSIDTALQIVQNANESKGGILLDIWHLSRGKIDFSAIAKIPAHFITSIELSDADKYPVEPLWVDTTLRRQLPGEGNIDITSFILAVQAAGYNGPWGVEILSETYRKLPLDVMSSRAFNATIMQFEITNNLSFSSLKR</sequence>
<dbReference type="Pfam" id="PF01261">
    <property type="entry name" value="AP_endonuc_2"/>
    <property type="match status" value="1"/>
</dbReference>
<dbReference type="PANTHER" id="PTHR12110">
    <property type="entry name" value="HYDROXYPYRUVATE ISOMERASE"/>
    <property type="match status" value="1"/>
</dbReference>
<dbReference type="InterPro" id="IPR050312">
    <property type="entry name" value="IolE/XylAMocC-like"/>
</dbReference>
<evidence type="ECO:0000313" key="2">
    <source>
        <dbReference type="EMBL" id="CDH26861.1"/>
    </source>
</evidence>
<dbReference type="EMBL" id="CBSZ010000437">
    <property type="protein sequence ID" value="CDH26861.1"/>
    <property type="molecule type" value="Genomic_DNA"/>
</dbReference>
<comment type="caution">
    <text evidence="2">The sequence shown here is derived from an EMBL/GenBank/DDBJ whole genome shotgun (WGS) entry which is preliminary data.</text>
</comment>
<feature type="domain" description="Xylose isomerase-like TIM barrel" evidence="1">
    <location>
        <begin position="36"/>
        <end position="261"/>
    </location>
</feature>
<dbReference type="HOGENOM" id="CLU_035063_2_0_6"/>